<comment type="caution">
    <text evidence="1">The sequence shown here is derived from an EMBL/GenBank/DDBJ whole genome shotgun (WGS) entry which is preliminary data.</text>
</comment>
<organism evidence="1 2">
    <name type="scientific">Racocetra fulgida</name>
    <dbReference type="NCBI Taxonomy" id="60492"/>
    <lineage>
        <taxon>Eukaryota</taxon>
        <taxon>Fungi</taxon>
        <taxon>Fungi incertae sedis</taxon>
        <taxon>Mucoromycota</taxon>
        <taxon>Glomeromycotina</taxon>
        <taxon>Glomeromycetes</taxon>
        <taxon>Diversisporales</taxon>
        <taxon>Gigasporaceae</taxon>
        <taxon>Racocetra</taxon>
    </lineage>
</organism>
<evidence type="ECO:0000313" key="2">
    <source>
        <dbReference type="Proteomes" id="UP000789396"/>
    </source>
</evidence>
<feature type="non-terminal residue" evidence="1">
    <location>
        <position position="1"/>
    </location>
</feature>
<dbReference type="Proteomes" id="UP000789396">
    <property type="component" value="Unassembled WGS sequence"/>
</dbReference>
<name>A0A9N9K3E8_9GLOM</name>
<dbReference type="EMBL" id="CAJVPZ010081489">
    <property type="protein sequence ID" value="CAG8808551.1"/>
    <property type="molecule type" value="Genomic_DNA"/>
</dbReference>
<reference evidence="1" key="1">
    <citation type="submission" date="2021-06" db="EMBL/GenBank/DDBJ databases">
        <authorList>
            <person name="Kallberg Y."/>
            <person name="Tangrot J."/>
            <person name="Rosling A."/>
        </authorList>
    </citation>
    <scope>NUCLEOTIDE SEQUENCE</scope>
    <source>
        <strain evidence="1">IN212</strain>
    </source>
</reference>
<accession>A0A9N9K3E8</accession>
<sequence>YELEKGNVVVTCKMNSDSENENNKKVMIVSKRGIDRTYQANDKKNKFTQ</sequence>
<feature type="non-terminal residue" evidence="1">
    <location>
        <position position="49"/>
    </location>
</feature>
<proteinExistence type="predicted"/>
<evidence type="ECO:0000313" key="1">
    <source>
        <dbReference type="EMBL" id="CAG8808551.1"/>
    </source>
</evidence>
<protein>
    <submittedName>
        <fullName evidence="1">11838_t:CDS:1</fullName>
    </submittedName>
</protein>
<dbReference type="AlphaFoldDB" id="A0A9N9K3E8"/>
<keyword evidence="2" id="KW-1185">Reference proteome</keyword>
<gene>
    <name evidence="1" type="ORF">RFULGI_LOCUS18496</name>
</gene>